<dbReference type="GeneID" id="81382886"/>
<accession>A0A9W9P5G2</accession>
<evidence type="ECO:0000256" key="1">
    <source>
        <dbReference type="SAM" id="Phobius"/>
    </source>
</evidence>
<sequence length="146" mass="15712">MDQPTLLFIPGAWHAADGFEDVRASLASRKIKNPTIALLLPSIGLADDTLHVHNEIEKLVEQGKKVVVIAHSSGGMVGAGAVKGHSCSERKQEEKKGGVIMLVYMAAFVSLKGGSLLGMLGGKYFTMDKSTDMLDSQYRLGELERV</sequence>
<dbReference type="InterPro" id="IPR052897">
    <property type="entry name" value="Sec-Metab_Biosynth_Hydrolase"/>
</dbReference>
<dbReference type="RefSeq" id="XP_056503131.1">
    <property type="nucleotide sequence ID" value="XM_056643719.1"/>
</dbReference>
<evidence type="ECO:0000313" key="3">
    <source>
        <dbReference type="EMBL" id="KAJ5235631.1"/>
    </source>
</evidence>
<keyword evidence="1" id="KW-1133">Transmembrane helix</keyword>
<gene>
    <name evidence="3" type="ORF">N7469_004799</name>
</gene>
<evidence type="ECO:0000313" key="4">
    <source>
        <dbReference type="Proteomes" id="UP001147733"/>
    </source>
</evidence>
<feature type="domain" description="AB hydrolase-1" evidence="2">
    <location>
        <begin position="6"/>
        <end position="107"/>
    </location>
</feature>
<comment type="caution">
    <text evidence="3">The sequence shown here is derived from an EMBL/GenBank/DDBJ whole genome shotgun (WGS) entry which is preliminary data.</text>
</comment>
<reference evidence="3" key="2">
    <citation type="journal article" date="2023" name="IMA Fungus">
        <title>Comparative genomic study of the Penicillium genus elucidates a diverse pangenome and 15 lateral gene transfer events.</title>
        <authorList>
            <person name="Petersen C."/>
            <person name="Sorensen T."/>
            <person name="Nielsen M.R."/>
            <person name="Sondergaard T.E."/>
            <person name="Sorensen J.L."/>
            <person name="Fitzpatrick D.A."/>
            <person name="Frisvad J.C."/>
            <person name="Nielsen K.L."/>
        </authorList>
    </citation>
    <scope>NUCLEOTIDE SEQUENCE</scope>
    <source>
        <strain evidence="3">IBT 23319</strain>
    </source>
</reference>
<dbReference type="GO" id="GO:0017000">
    <property type="term" value="P:antibiotic biosynthetic process"/>
    <property type="evidence" value="ECO:0007669"/>
    <property type="project" value="UniProtKB-ARBA"/>
</dbReference>
<dbReference type="AlphaFoldDB" id="A0A9W9P5G2"/>
<dbReference type="InterPro" id="IPR000073">
    <property type="entry name" value="AB_hydrolase_1"/>
</dbReference>
<organism evidence="3 4">
    <name type="scientific">Penicillium citrinum</name>
    <dbReference type="NCBI Taxonomy" id="5077"/>
    <lineage>
        <taxon>Eukaryota</taxon>
        <taxon>Fungi</taxon>
        <taxon>Dikarya</taxon>
        <taxon>Ascomycota</taxon>
        <taxon>Pezizomycotina</taxon>
        <taxon>Eurotiomycetes</taxon>
        <taxon>Eurotiomycetidae</taxon>
        <taxon>Eurotiales</taxon>
        <taxon>Aspergillaceae</taxon>
        <taxon>Penicillium</taxon>
    </lineage>
</organism>
<dbReference type="PANTHER" id="PTHR37017">
    <property type="entry name" value="AB HYDROLASE-1 DOMAIN-CONTAINING PROTEIN-RELATED"/>
    <property type="match status" value="1"/>
</dbReference>
<evidence type="ECO:0000259" key="2">
    <source>
        <dbReference type="Pfam" id="PF12697"/>
    </source>
</evidence>
<keyword evidence="1" id="KW-0812">Transmembrane</keyword>
<proteinExistence type="predicted"/>
<feature type="transmembrane region" description="Helical" evidence="1">
    <location>
        <begin position="99"/>
        <end position="120"/>
    </location>
</feature>
<dbReference type="Pfam" id="PF12697">
    <property type="entry name" value="Abhydrolase_6"/>
    <property type="match status" value="1"/>
</dbReference>
<dbReference type="Gene3D" id="3.40.50.1820">
    <property type="entry name" value="alpha/beta hydrolase"/>
    <property type="match status" value="1"/>
</dbReference>
<dbReference type="OrthoDB" id="1263307at2759"/>
<protein>
    <submittedName>
        <fullName evidence="3">Alpha/beta hydrolase fold-1</fullName>
    </submittedName>
</protein>
<keyword evidence="4" id="KW-1185">Reference proteome</keyword>
<dbReference type="GO" id="GO:0016787">
    <property type="term" value="F:hydrolase activity"/>
    <property type="evidence" value="ECO:0007669"/>
    <property type="project" value="UniProtKB-KW"/>
</dbReference>
<name>A0A9W9P5G2_PENCI</name>
<dbReference type="PANTHER" id="PTHR37017:SF11">
    <property type="entry name" value="ESTERASE_LIPASE_THIOESTERASE DOMAIN-CONTAINING PROTEIN"/>
    <property type="match status" value="1"/>
</dbReference>
<dbReference type="InterPro" id="IPR029058">
    <property type="entry name" value="AB_hydrolase_fold"/>
</dbReference>
<reference evidence="3" key="1">
    <citation type="submission" date="2022-11" db="EMBL/GenBank/DDBJ databases">
        <authorList>
            <person name="Petersen C."/>
        </authorList>
    </citation>
    <scope>NUCLEOTIDE SEQUENCE</scope>
    <source>
        <strain evidence="3">IBT 23319</strain>
    </source>
</reference>
<dbReference type="GO" id="GO:0072330">
    <property type="term" value="P:monocarboxylic acid biosynthetic process"/>
    <property type="evidence" value="ECO:0007669"/>
    <property type="project" value="UniProtKB-ARBA"/>
</dbReference>
<dbReference type="SUPFAM" id="SSF53474">
    <property type="entry name" value="alpha/beta-Hydrolases"/>
    <property type="match status" value="1"/>
</dbReference>
<dbReference type="EMBL" id="JAPQKT010000003">
    <property type="protein sequence ID" value="KAJ5235631.1"/>
    <property type="molecule type" value="Genomic_DNA"/>
</dbReference>
<keyword evidence="1" id="KW-0472">Membrane</keyword>
<dbReference type="Proteomes" id="UP001147733">
    <property type="component" value="Unassembled WGS sequence"/>
</dbReference>
<keyword evidence="3" id="KW-0378">Hydrolase</keyword>